<evidence type="ECO:0000313" key="2">
    <source>
        <dbReference type="EMBL" id="KAK3351089.1"/>
    </source>
</evidence>
<proteinExistence type="predicted"/>
<name>A0AAE0JK36_9PEZI</name>
<comment type="caution">
    <text evidence="2">The sequence shown here is derived from an EMBL/GenBank/DDBJ whole genome shotgun (WGS) entry which is preliminary data.</text>
</comment>
<dbReference type="GeneID" id="87857671"/>
<feature type="region of interest" description="Disordered" evidence="1">
    <location>
        <begin position="84"/>
        <end position="159"/>
    </location>
</feature>
<reference evidence="2" key="2">
    <citation type="submission" date="2023-06" db="EMBL/GenBank/DDBJ databases">
        <authorList>
            <consortium name="Lawrence Berkeley National Laboratory"/>
            <person name="Haridas S."/>
            <person name="Hensen N."/>
            <person name="Bonometti L."/>
            <person name="Westerberg I."/>
            <person name="Brannstrom I.O."/>
            <person name="Guillou S."/>
            <person name="Cros-Aarteil S."/>
            <person name="Calhoun S."/>
            <person name="Kuo A."/>
            <person name="Mondo S."/>
            <person name="Pangilinan J."/>
            <person name="Riley R."/>
            <person name="Labutti K."/>
            <person name="Andreopoulos B."/>
            <person name="Lipzen A."/>
            <person name="Chen C."/>
            <person name="Yanf M."/>
            <person name="Daum C."/>
            <person name="Ng V."/>
            <person name="Clum A."/>
            <person name="Steindorff A."/>
            <person name="Ohm R."/>
            <person name="Martin F."/>
            <person name="Silar P."/>
            <person name="Natvig D."/>
            <person name="Lalanne C."/>
            <person name="Gautier V."/>
            <person name="Ament-Velasquez S.L."/>
            <person name="Kruys A."/>
            <person name="Hutchinson M.I."/>
            <person name="Powell A.J."/>
            <person name="Barry K."/>
            <person name="Miller A.N."/>
            <person name="Grigoriev I.V."/>
            <person name="Debuchy R."/>
            <person name="Gladieux P."/>
            <person name="Thoren M.H."/>
            <person name="Johannesson H."/>
        </authorList>
    </citation>
    <scope>NUCLEOTIDE SEQUENCE</scope>
    <source>
        <strain evidence="2">CBS 560.94</strain>
    </source>
</reference>
<dbReference type="AlphaFoldDB" id="A0AAE0JK36"/>
<dbReference type="EMBL" id="JAUEPP010000002">
    <property type="protein sequence ID" value="KAK3351089.1"/>
    <property type="molecule type" value="Genomic_DNA"/>
</dbReference>
<evidence type="ECO:0000313" key="3">
    <source>
        <dbReference type="Proteomes" id="UP001278500"/>
    </source>
</evidence>
<accession>A0AAE0JK36</accession>
<dbReference type="Proteomes" id="UP001278500">
    <property type="component" value="Unassembled WGS sequence"/>
</dbReference>
<feature type="compositionally biased region" description="Polar residues" evidence="1">
    <location>
        <begin position="142"/>
        <end position="152"/>
    </location>
</feature>
<sequence length="282" mass="31310">MGRAYTAYRTWASKRKLQVKQHLPDRKSLRTYSASLNCDENLQSILESSKPPTLDKLKSLPEFANTDDHAFVVYLLILEKPSEHQASGSGSHTPLRHGSQDQTPTAAATEIAKSTKKRASLPRSPAAERPTKRAKKNKTSIDDQQPIESNAVDNGPLLGAGLNPQEYKYNLEVPQDGNAPTPINISPPLIYIGSGTHMTLGVHQRFYHYDNDEGFSKLTRIAHQHGYIISHRKVLVSTPCPTEVSLILPTRALFLLLETALTYGFCALQDRNSVHPTLTNHQ</sequence>
<protein>
    <submittedName>
        <fullName evidence="2">Uncharacterized protein</fullName>
    </submittedName>
</protein>
<keyword evidence="3" id="KW-1185">Reference proteome</keyword>
<reference evidence="2" key="1">
    <citation type="journal article" date="2023" name="Mol. Phylogenet. Evol.">
        <title>Genome-scale phylogeny and comparative genomics of the fungal order Sordariales.</title>
        <authorList>
            <person name="Hensen N."/>
            <person name="Bonometti L."/>
            <person name="Westerberg I."/>
            <person name="Brannstrom I.O."/>
            <person name="Guillou S."/>
            <person name="Cros-Aarteil S."/>
            <person name="Calhoun S."/>
            <person name="Haridas S."/>
            <person name="Kuo A."/>
            <person name="Mondo S."/>
            <person name="Pangilinan J."/>
            <person name="Riley R."/>
            <person name="LaButti K."/>
            <person name="Andreopoulos B."/>
            <person name="Lipzen A."/>
            <person name="Chen C."/>
            <person name="Yan M."/>
            <person name="Daum C."/>
            <person name="Ng V."/>
            <person name="Clum A."/>
            <person name="Steindorff A."/>
            <person name="Ohm R.A."/>
            <person name="Martin F."/>
            <person name="Silar P."/>
            <person name="Natvig D.O."/>
            <person name="Lalanne C."/>
            <person name="Gautier V."/>
            <person name="Ament-Velasquez S.L."/>
            <person name="Kruys A."/>
            <person name="Hutchinson M.I."/>
            <person name="Powell A.J."/>
            <person name="Barry K."/>
            <person name="Miller A.N."/>
            <person name="Grigoriev I.V."/>
            <person name="Debuchy R."/>
            <person name="Gladieux P."/>
            <person name="Hiltunen Thoren M."/>
            <person name="Johannesson H."/>
        </authorList>
    </citation>
    <scope>NUCLEOTIDE SEQUENCE</scope>
    <source>
        <strain evidence="2">CBS 560.94</strain>
    </source>
</reference>
<organism evidence="2 3">
    <name type="scientific">Neurospora tetraspora</name>
    <dbReference type="NCBI Taxonomy" id="94610"/>
    <lineage>
        <taxon>Eukaryota</taxon>
        <taxon>Fungi</taxon>
        <taxon>Dikarya</taxon>
        <taxon>Ascomycota</taxon>
        <taxon>Pezizomycotina</taxon>
        <taxon>Sordariomycetes</taxon>
        <taxon>Sordariomycetidae</taxon>
        <taxon>Sordariales</taxon>
        <taxon>Sordariaceae</taxon>
        <taxon>Neurospora</taxon>
    </lineage>
</organism>
<dbReference type="RefSeq" id="XP_062684384.1">
    <property type="nucleotide sequence ID" value="XM_062820517.1"/>
</dbReference>
<evidence type="ECO:0000256" key="1">
    <source>
        <dbReference type="SAM" id="MobiDB-lite"/>
    </source>
</evidence>
<gene>
    <name evidence="2" type="ORF">B0H65DRAFT_107879</name>
</gene>